<accession>A0A0F9DIU8</accession>
<gene>
    <name evidence="1" type="ORF">LCGC14_2193540</name>
</gene>
<organism evidence="1">
    <name type="scientific">marine sediment metagenome</name>
    <dbReference type="NCBI Taxonomy" id="412755"/>
    <lineage>
        <taxon>unclassified sequences</taxon>
        <taxon>metagenomes</taxon>
        <taxon>ecological metagenomes</taxon>
    </lineage>
</organism>
<evidence type="ECO:0008006" key="2">
    <source>
        <dbReference type="Google" id="ProtNLM"/>
    </source>
</evidence>
<dbReference type="GO" id="GO:0005975">
    <property type="term" value="P:carbohydrate metabolic process"/>
    <property type="evidence" value="ECO:0007669"/>
    <property type="project" value="InterPro"/>
</dbReference>
<protein>
    <recommendedName>
        <fullName evidence="2">NodB homology domain-containing protein</fullName>
    </recommendedName>
</protein>
<reference evidence="1" key="1">
    <citation type="journal article" date="2015" name="Nature">
        <title>Complex archaea that bridge the gap between prokaryotes and eukaryotes.</title>
        <authorList>
            <person name="Spang A."/>
            <person name="Saw J.H."/>
            <person name="Jorgensen S.L."/>
            <person name="Zaremba-Niedzwiedzka K."/>
            <person name="Martijn J."/>
            <person name="Lind A.E."/>
            <person name="van Eijk R."/>
            <person name="Schleper C."/>
            <person name="Guy L."/>
            <person name="Ettema T.J."/>
        </authorList>
    </citation>
    <scope>NUCLEOTIDE SEQUENCE</scope>
</reference>
<dbReference type="InterPro" id="IPR011330">
    <property type="entry name" value="Glyco_hydro/deAcase_b/a-brl"/>
</dbReference>
<sequence length="195" mass="22486">MSRHLVVDIDDLCNQYDPLDTLKAIKDEVPDFKATMFAIPSRCSDKLLKRYFDEDSWLHLGMHGWTHTRGECLSWNPDEAHKKIMKGIGMGFEDAFKAPHWIITPLIYATCAELKMPIADHKNYRCVLENGPPTYTFNDPDLPYKAFHFHTWDTMANGIADCKDEFLEYIKVFPAQFKWVSEVATNGTRPIQPTA</sequence>
<dbReference type="AlphaFoldDB" id="A0A0F9DIU8"/>
<proteinExistence type="predicted"/>
<dbReference type="EMBL" id="LAZR01028766">
    <property type="protein sequence ID" value="KKL61613.1"/>
    <property type="molecule type" value="Genomic_DNA"/>
</dbReference>
<dbReference type="SUPFAM" id="SSF88713">
    <property type="entry name" value="Glycoside hydrolase/deacetylase"/>
    <property type="match status" value="1"/>
</dbReference>
<comment type="caution">
    <text evidence="1">The sequence shown here is derived from an EMBL/GenBank/DDBJ whole genome shotgun (WGS) entry which is preliminary data.</text>
</comment>
<evidence type="ECO:0000313" key="1">
    <source>
        <dbReference type="EMBL" id="KKL61613.1"/>
    </source>
</evidence>
<name>A0A0F9DIU8_9ZZZZ</name>